<dbReference type="PANTHER" id="PTHR48075">
    <property type="entry name" value="3-HYDROXYACYL-COA DEHYDROGENASE FAMILY PROTEIN"/>
    <property type="match status" value="1"/>
</dbReference>
<sequence length="308" mass="33552">MTTSPTTKIAIIGAGTIGLSLTALHLVQNPTCQIAIHDPRPDLQSYITTHLPTYLPQVDKATYQTRISLVSDLSSAVKNATIIQEQGPEETGFKQRIWAQIEGYAPPNALFWSSTSGIPASEQNREMKDKSRLVVVHPYNPPHVMPLLEVVPAPSTSADVVERTLEYWRTLGRTPVVVRKECTGFVANRLAFALFREACSLVAQDVVSVEDLDAIVSASMGPRWSVAGPFKSYHAGGGEGGLKSFMEKIGGTVQACWSASDEDVKREGIEVGNAWQDKICRQANESYGVVDTSTRDETTKKVLNVVGH</sequence>
<evidence type="ECO:0000256" key="1">
    <source>
        <dbReference type="ARBA" id="ARBA00004496"/>
    </source>
</evidence>
<evidence type="ECO:0000256" key="3">
    <source>
        <dbReference type="ARBA" id="ARBA00011738"/>
    </source>
</evidence>
<evidence type="ECO:0000256" key="8">
    <source>
        <dbReference type="ARBA" id="ARBA00038962"/>
    </source>
</evidence>
<dbReference type="InterPro" id="IPR036291">
    <property type="entry name" value="NAD(P)-bd_dom_sf"/>
</dbReference>
<evidence type="ECO:0000256" key="5">
    <source>
        <dbReference type="ARBA" id="ARBA00022553"/>
    </source>
</evidence>
<gene>
    <name evidence="14" type="ORF">R9X50_00336900</name>
</gene>
<feature type="signal peptide" evidence="11">
    <location>
        <begin position="1"/>
        <end position="22"/>
    </location>
</feature>
<dbReference type="InterPro" id="IPR013328">
    <property type="entry name" value="6PGD_dom2"/>
</dbReference>
<dbReference type="Pfam" id="PF02737">
    <property type="entry name" value="3HCDH_N"/>
    <property type="match status" value="1"/>
</dbReference>
<dbReference type="Gene3D" id="3.40.50.720">
    <property type="entry name" value="NAD(P)-binding Rossmann-like Domain"/>
    <property type="match status" value="1"/>
</dbReference>
<evidence type="ECO:0000256" key="7">
    <source>
        <dbReference type="ARBA" id="ARBA00023027"/>
    </source>
</evidence>
<keyword evidence="4" id="KW-0963">Cytoplasm</keyword>
<dbReference type="InterPro" id="IPR006176">
    <property type="entry name" value="3-OHacyl-CoA_DH_NAD-bd"/>
</dbReference>
<evidence type="ECO:0000256" key="2">
    <source>
        <dbReference type="ARBA" id="ARBA00009463"/>
    </source>
</evidence>
<evidence type="ECO:0000256" key="9">
    <source>
        <dbReference type="ARBA" id="ARBA00042709"/>
    </source>
</evidence>
<dbReference type="Gene3D" id="1.10.1040.10">
    <property type="entry name" value="N-(1-d-carboxylethyl)-l-norvaline Dehydrogenase, domain 2"/>
    <property type="match status" value="1"/>
</dbReference>
<feature type="domain" description="3-hydroxyacyl-CoA dehydrogenase NAD binding" evidence="13">
    <location>
        <begin position="8"/>
        <end position="181"/>
    </location>
</feature>
<dbReference type="Pfam" id="PF00725">
    <property type="entry name" value="3HCDH"/>
    <property type="match status" value="1"/>
</dbReference>
<accession>A0AAQ3R9U6</accession>
<organism evidence="14 15">
    <name type="scientific">Acrodontium crateriforme</name>
    <dbReference type="NCBI Taxonomy" id="150365"/>
    <lineage>
        <taxon>Eukaryota</taxon>
        <taxon>Fungi</taxon>
        <taxon>Dikarya</taxon>
        <taxon>Ascomycota</taxon>
        <taxon>Pezizomycotina</taxon>
        <taxon>Dothideomycetes</taxon>
        <taxon>Dothideomycetidae</taxon>
        <taxon>Mycosphaerellales</taxon>
        <taxon>Teratosphaeriaceae</taxon>
        <taxon>Acrodontium</taxon>
    </lineage>
</organism>
<feature type="chain" id="PRO_5042907773" description="L-gulonate 3-dehydrogenase" evidence="11">
    <location>
        <begin position="23"/>
        <end position="308"/>
    </location>
</feature>
<dbReference type="Proteomes" id="UP001303373">
    <property type="component" value="Chromosome 4"/>
</dbReference>
<comment type="subunit">
    <text evidence="3">Homodimer.</text>
</comment>
<reference evidence="14 15" key="1">
    <citation type="submission" date="2023-11" db="EMBL/GenBank/DDBJ databases">
        <title>An acidophilic fungus is an integral part of prey digestion in a carnivorous sundew plant.</title>
        <authorList>
            <person name="Tsai I.J."/>
        </authorList>
    </citation>
    <scope>NUCLEOTIDE SEQUENCE [LARGE SCALE GENOMIC DNA]</scope>
    <source>
        <strain evidence="14">169a</strain>
    </source>
</reference>
<evidence type="ECO:0000256" key="11">
    <source>
        <dbReference type="SAM" id="SignalP"/>
    </source>
</evidence>
<keyword evidence="11" id="KW-0732">Signal</keyword>
<evidence type="ECO:0000313" key="14">
    <source>
        <dbReference type="EMBL" id="WPH00540.1"/>
    </source>
</evidence>
<feature type="domain" description="3-hydroxyacyl-CoA dehydrogenase C-terminal" evidence="12">
    <location>
        <begin position="184"/>
        <end position="252"/>
    </location>
</feature>
<dbReference type="InterPro" id="IPR022694">
    <property type="entry name" value="3-OHacyl-CoA_DH"/>
</dbReference>
<dbReference type="PIRSF" id="PIRSF000105">
    <property type="entry name" value="HCDH"/>
    <property type="match status" value="1"/>
</dbReference>
<dbReference type="GO" id="GO:0070403">
    <property type="term" value="F:NAD+ binding"/>
    <property type="evidence" value="ECO:0007669"/>
    <property type="project" value="InterPro"/>
</dbReference>
<dbReference type="InterPro" id="IPR006180">
    <property type="entry name" value="3-OHacyl-CoA_DH_CS"/>
</dbReference>
<dbReference type="GO" id="GO:0050104">
    <property type="term" value="F:L-gulonate 3-dehydrogenase activity"/>
    <property type="evidence" value="ECO:0007669"/>
    <property type="project" value="UniProtKB-EC"/>
</dbReference>
<proteinExistence type="inferred from homology"/>
<evidence type="ECO:0000259" key="13">
    <source>
        <dbReference type="Pfam" id="PF02737"/>
    </source>
</evidence>
<keyword evidence="6" id="KW-0560">Oxidoreductase</keyword>
<dbReference type="PANTHER" id="PTHR48075:SF1">
    <property type="entry name" value="LAMBDA-CRYSTALLIN HOMOLOG"/>
    <property type="match status" value="1"/>
</dbReference>
<evidence type="ECO:0000259" key="12">
    <source>
        <dbReference type="Pfam" id="PF00725"/>
    </source>
</evidence>
<evidence type="ECO:0000256" key="4">
    <source>
        <dbReference type="ARBA" id="ARBA00022490"/>
    </source>
</evidence>
<dbReference type="GO" id="GO:0005737">
    <property type="term" value="C:cytoplasm"/>
    <property type="evidence" value="ECO:0007669"/>
    <property type="project" value="UniProtKB-SubCell"/>
</dbReference>
<dbReference type="AlphaFoldDB" id="A0AAQ3R9U6"/>
<dbReference type="PROSITE" id="PS00067">
    <property type="entry name" value="3HCDH"/>
    <property type="match status" value="1"/>
</dbReference>
<dbReference type="InterPro" id="IPR008927">
    <property type="entry name" value="6-PGluconate_DH-like_C_sf"/>
</dbReference>
<evidence type="ECO:0000313" key="15">
    <source>
        <dbReference type="Proteomes" id="UP001303373"/>
    </source>
</evidence>
<evidence type="ECO:0000256" key="10">
    <source>
        <dbReference type="PIRSR" id="PIRSR000105-1"/>
    </source>
</evidence>
<evidence type="ECO:0000256" key="6">
    <source>
        <dbReference type="ARBA" id="ARBA00023002"/>
    </source>
</evidence>
<name>A0AAQ3R9U6_9PEZI</name>
<comment type="subcellular location">
    <subcellularLocation>
        <location evidence="1">Cytoplasm</location>
    </subcellularLocation>
</comment>
<dbReference type="EC" id="1.1.1.45" evidence="8"/>
<dbReference type="SUPFAM" id="SSF51735">
    <property type="entry name" value="NAD(P)-binding Rossmann-fold domains"/>
    <property type="match status" value="1"/>
</dbReference>
<comment type="similarity">
    <text evidence="2">Belongs to the 3-hydroxyacyl-CoA dehydrogenase family.</text>
</comment>
<dbReference type="SUPFAM" id="SSF48179">
    <property type="entry name" value="6-phosphogluconate dehydrogenase C-terminal domain-like"/>
    <property type="match status" value="1"/>
</dbReference>
<dbReference type="InterPro" id="IPR006108">
    <property type="entry name" value="3HC_DH_C"/>
</dbReference>
<keyword evidence="7" id="KW-0520">NAD</keyword>
<dbReference type="GO" id="GO:0006631">
    <property type="term" value="P:fatty acid metabolic process"/>
    <property type="evidence" value="ECO:0007669"/>
    <property type="project" value="InterPro"/>
</dbReference>
<keyword evidence="5" id="KW-0597">Phosphoprotein</keyword>
<protein>
    <recommendedName>
        <fullName evidence="9">L-gulonate 3-dehydrogenase</fullName>
        <ecNumber evidence="8">1.1.1.45</ecNumber>
    </recommendedName>
    <alternativeName>
        <fullName evidence="9">L-gulonate 3-dehydrogenase</fullName>
    </alternativeName>
</protein>
<keyword evidence="15" id="KW-1185">Reference proteome</keyword>
<feature type="site" description="Important for catalytic activity" evidence="10">
    <location>
        <position position="137"/>
    </location>
</feature>
<dbReference type="EMBL" id="CP138583">
    <property type="protein sequence ID" value="WPH00540.1"/>
    <property type="molecule type" value="Genomic_DNA"/>
</dbReference>